<evidence type="ECO:0000256" key="1">
    <source>
        <dbReference type="SAM" id="Phobius"/>
    </source>
</evidence>
<dbReference type="PANTHER" id="PTHR36617:SF5">
    <property type="entry name" value="OS05G0421675 PROTEIN"/>
    <property type="match status" value="1"/>
</dbReference>
<keyword evidence="1" id="KW-0812">Transmembrane</keyword>
<reference evidence="3" key="1">
    <citation type="journal article" date="2017" name="Front. Plant Sci.">
        <title>Climate Clever Clovers: New Paradigm to Reduce the Environmental Footprint of Ruminants by Breeding Low Methanogenic Forages Utilizing Haplotype Variation.</title>
        <authorList>
            <person name="Kaur P."/>
            <person name="Appels R."/>
            <person name="Bayer P.E."/>
            <person name="Keeble-Gagnere G."/>
            <person name="Wang J."/>
            <person name="Hirakawa H."/>
            <person name="Shirasawa K."/>
            <person name="Vercoe P."/>
            <person name="Stefanova K."/>
            <person name="Durmic Z."/>
            <person name="Nichols P."/>
            <person name="Revell C."/>
            <person name="Isobe S.N."/>
            <person name="Edwards D."/>
            <person name="Erskine W."/>
        </authorList>
    </citation>
    <scope>NUCLEOTIDE SEQUENCE [LARGE SCALE GENOMIC DNA]</scope>
    <source>
        <strain evidence="3">cv. Daliak</strain>
    </source>
</reference>
<sequence>MPSTDLNNITATASVLVNGSPTEEFPLERGLRQGDPLSPFLFLLAAEGLNVLMETAVARNLFTGYTVGERDPVLVSHLQFADVTLLLGAKSWANVRALHAVLVLFETMSGLKIPFVYLGLPIGGDPRSLRFWEPVLTRLQNRLSGWKSRFLSFGGRLVLLKSVLTSLPVYALSFFKAPSGKFLGLARNRFVYIRSVEVWGSGRYGVERGRLREGGRRGSVWWREIERIREGGELGGSWFGELVSKKVGDESDTFFWTDPWVEGIPLCERFARLFDLAGNKLRTVAEMFFLWWGIDGVAWEWRAEAVVGMGGGDVEGGAYQLLTSQASVSMDAANKLIWHPHVPLKVFIFVWRLLRDSGWIPGVTLLFVAYLACLRVGYVDGKKSQVISRLNKQFPSDVRQDQASLLQMVEDDKCYFSFKLS</sequence>
<accession>A0A2Z6MJE6</accession>
<dbReference type="OrthoDB" id="1932527at2759"/>
<organism evidence="2 3">
    <name type="scientific">Trifolium subterraneum</name>
    <name type="common">Subterranean clover</name>
    <dbReference type="NCBI Taxonomy" id="3900"/>
    <lineage>
        <taxon>Eukaryota</taxon>
        <taxon>Viridiplantae</taxon>
        <taxon>Streptophyta</taxon>
        <taxon>Embryophyta</taxon>
        <taxon>Tracheophyta</taxon>
        <taxon>Spermatophyta</taxon>
        <taxon>Magnoliopsida</taxon>
        <taxon>eudicotyledons</taxon>
        <taxon>Gunneridae</taxon>
        <taxon>Pentapetalae</taxon>
        <taxon>rosids</taxon>
        <taxon>fabids</taxon>
        <taxon>Fabales</taxon>
        <taxon>Fabaceae</taxon>
        <taxon>Papilionoideae</taxon>
        <taxon>50 kb inversion clade</taxon>
        <taxon>NPAAA clade</taxon>
        <taxon>Hologalegina</taxon>
        <taxon>IRL clade</taxon>
        <taxon>Trifolieae</taxon>
        <taxon>Trifolium</taxon>
    </lineage>
</organism>
<proteinExistence type="predicted"/>
<name>A0A2Z6MJE6_TRISU</name>
<feature type="transmembrane region" description="Helical" evidence="1">
    <location>
        <begin position="359"/>
        <end position="379"/>
    </location>
</feature>
<evidence type="ECO:0000313" key="2">
    <source>
        <dbReference type="EMBL" id="GAU32228.1"/>
    </source>
</evidence>
<keyword evidence="3" id="KW-1185">Reference proteome</keyword>
<dbReference type="Proteomes" id="UP000242715">
    <property type="component" value="Unassembled WGS sequence"/>
</dbReference>
<evidence type="ECO:0008006" key="4">
    <source>
        <dbReference type="Google" id="ProtNLM"/>
    </source>
</evidence>
<protein>
    <recommendedName>
        <fullName evidence="4">Reverse transcriptase domain-containing protein</fullName>
    </recommendedName>
</protein>
<gene>
    <name evidence="2" type="ORF">TSUD_53550</name>
</gene>
<dbReference type="EMBL" id="DF973487">
    <property type="protein sequence ID" value="GAU32228.1"/>
    <property type="molecule type" value="Genomic_DNA"/>
</dbReference>
<dbReference type="AlphaFoldDB" id="A0A2Z6MJE6"/>
<keyword evidence="1" id="KW-1133">Transmembrane helix</keyword>
<dbReference type="PANTHER" id="PTHR36617">
    <property type="entry name" value="PROTEIN, PUTATIVE-RELATED"/>
    <property type="match status" value="1"/>
</dbReference>
<keyword evidence="1" id="KW-0472">Membrane</keyword>
<evidence type="ECO:0000313" key="3">
    <source>
        <dbReference type="Proteomes" id="UP000242715"/>
    </source>
</evidence>